<dbReference type="InterPro" id="IPR031993">
    <property type="entry name" value="DUF4789"/>
</dbReference>
<organism evidence="3 4">
    <name type="scientific">Orchesella dallaii</name>
    <dbReference type="NCBI Taxonomy" id="48710"/>
    <lineage>
        <taxon>Eukaryota</taxon>
        <taxon>Metazoa</taxon>
        <taxon>Ecdysozoa</taxon>
        <taxon>Arthropoda</taxon>
        <taxon>Hexapoda</taxon>
        <taxon>Collembola</taxon>
        <taxon>Entomobryomorpha</taxon>
        <taxon>Entomobryoidea</taxon>
        <taxon>Orchesellidae</taxon>
        <taxon>Orchesellinae</taxon>
        <taxon>Orchesella</taxon>
    </lineage>
</organism>
<proteinExistence type="predicted"/>
<dbReference type="SUPFAM" id="SSF82185">
    <property type="entry name" value="Histone H3 K4-specific methyltransferase SET7/9 N-terminal domain"/>
    <property type="match status" value="1"/>
</dbReference>
<dbReference type="PANTHER" id="PTHR21177">
    <property type="entry name" value="IP06524P-RELATED"/>
    <property type="match status" value="1"/>
</dbReference>
<comment type="caution">
    <text evidence="3">The sequence shown here is derived from an EMBL/GenBank/DDBJ whole genome shotgun (WGS) entry which is preliminary data.</text>
</comment>
<keyword evidence="4" id="KW-1185">Reference proteome</keyword>
<gene>
    <name evidence="3" type="ORF">ODALV1_LOCUS25829</name>
</gene>
<dbReference type="Proteomes" id="UP001642540">
    <property type="component" value="Unassembled WGS sequence"/>
</dbReference>
<evidence type="ECO:0000256" key="1">
    <source>
        <dbReference type="SAM" id="Phobius"/>
    </source>
</evidence>
<feature type="transmembrane region" description="Helical" evidence="1">
    <location>
        <begin position="12"/>
        <end position="31"/>
    </location>
</feature>
<sequence>MAIVMSNTCKWISCGVVSVGVILLLVFLYNISLENDICPNDGELMLNETGECFMKEKKGPCSNNLVFVEEKFRSKYGACSCPYMEFNRTLLYHGGQCYFVFSQAFCSEGYWLNVTKEGEIICELNPCFQKGELTGPERVQIKNGSCVQLGTWVTGCPEGSIVRFHKNYIRPSCHQHIALGESFGAISAPTIKNCPPGSYRALSGKCQPSYNFDFK</sequence>
<reference evidence="3 4" key="1">
    <citation type="submission" date="2024-08" db="EMBL/GenBank/DDBJ databases">
        <authorList>
            <person name="Cucini C."/>
            <person name="Frati F."/>
        </authorList>
    </citation>
    <scope>NUCLEOTIDE SEQUENCE [LARGE SCALE GENOMIC DNA]</scope>
</reference>
<keyword evidence="1" id="KW-0812">Transmembrane</keyword>
<name>A0ABP1RT47_9HEXA</name>
<protein>
    <recommendedName>
        <fullName evidence="2">DUF4789 domain-containing protein</fullName>
    </recommendedName>
</protein>
<evidence type="ECO:0000259" key="2">
    <source>
        <dbReference type="Pfam" id="PF16033"/>
    </source>
</evidence>
<keyword evidence="1" id="KW-0472">Membrane</keyword>
<accession>A0ABP1RT47</accession>
<keyword evidence="1" id="KW-1133">Transmembrane helix</keyword>
<evidence type="ECO:0000313" key="3">
    <source>
        <dbReference type="EMBL" id="CAL8135102.1"/>
    </source>
</evidence>
<dbReference type="EMBL" id="CAXLJM020000107">
    <property type="protein sequence ID" value="CAL8135102.1"/>
    <property type="molecule type" value="Genomic_DNA"/>
</dbReference>
<feature type="domain" description="DUF4789" evidence="2">
    <location>
        <begin position="75"/>
        <end position="151"/>
    </location>
</feature>
<dbReference type="Pfam" id="PF16033">
    <property type="entry name" value="DUF4789"/>
    <property type="match status" value="1"/>
</dbReference>
<evidence type="ECO:0000313" key="4">
    <source>
        <dbReference type="Proteomes" id="UP001642540"/>
    </source>
</evidence>